<organism evidence="1 3">
    <name type="scientific">Winogradskyella litoriviva</name>
    <dbReference type="NCBI Taxonomy" id="1220182"/>
    <lineage>
        <taxon>Bacteria</taxon>
        <taxon>Pseudomonadati</taxon>
        <taxon>Bacteroidota</taxon>
        <taxon>Flavobacteriia</taxon>
        <taxon>Flavobacteriales</taxon>
        <taxon>Flavobacteriaceae</taxon>
        <taxon>Winogradskyella</taxon>
    </lineage>
</organism>
<evidence type="ECO:0000313" key="2">
    <source>
        <dbReference type="EMBL" id="NRD24984.1"/>
    </source>
</evidence>
<evidence type="ECO:0000313" key="1">
    <source>
        <dbReference type="EMBL" id="NRD24980.1"/>
    </source>
</evidence>
<evidence type="ECO:0000313" key="3">
    <source>
        <dbReference type="Proteomes" id="UP000805085"/>
    </source>
</evidence>
<name>A0ABX2EA27_9FLAO</name>
<reference evidence="1" key="2">
    <citation type="submission" date="2020-05" db="EMBL/GenBank/DDBJ databases">
        <authorList>
            <person name="Xu G."/>
            <person name="Li J."/>
            <person name="Xiong Y."/>
            <person name="Gong T."/>
            <person name="Shi Y."/>
            <person name="Zhou J."/>
            <person name="Xiao F."/>
            <person name="Liu S."/>
            <person name="Liu X."/>
            <person name="Zhang Y."/>
            <person name="Ran X."/>
            <person name="Xiao D."/>
        </authorList>
    </citation>
    <scope>NUCLEOTIDE SEQUENCE</scope>
    <source>
        <strain evidence="1">KMM6491</strain>
    </source>
</reference>
<feature type="non-terminal residue" evidence="1">
    <location>
        <position position="1"/>
    </location>
</feature>
<dbReference type="Proteomes" id="UP000805085">
    <property type="component" value="Unassembled WGS sequence"/>
</dbReference>
<proteinExistence type="predicted"/>
<feature type="non-terminal residue" evidence="1">
    <location>
        <position position="84"/>
    </location>
</feature>
<dbReference type="EMBL" id="JABRWQ010000062">
    <property type="protein sequence ID" value="NRD24984.1"/>
    <property type="molecule type" value="Genomic_DNA"/>
</dbReference>
<sequence>SNAISTPTAYTNTEAFTQTIWVRVEDNMTLEGCYKLTSLELIVNPLPVLVTPGPIELCDVNNPGDEQEGFILENEDANAEILNG</sequence>
<keyword evidence="3" id="KW-1185">Reference proteome</keyword>
<accession>A0ABX2EA27</accession>
<protein>
    <submittedName>
        <fullName evidence="1">Uncharacterized protein</fullName>
    </submittedName>
</protein>
<comment type="caution">
    <text evidence="1">The sequence shown here is derived from an EMBL/GenBank/DDBJ whole genome shotgun (WGS) entry which is preliminary data.</text>
</comment>
<reference evidence="1 3" key="1">
    <citation type="journal article" date="2015" name="Int. J. Syst. Evol. Microbiol.">
        <title>Winogradskyella litoriviva sp. nov., isolated from coastal seawater.</title>
        <authorList>
            <person name="Nedashkovskaya O.I."/>
            <person name="Kukhlevskiy A.D."/>
            <person name="Zhukova N.V."/>
            <person name="Kim S.J."/>
            <person name="Rhee S.K."/>
            <person name="Mikhailov V.V."/>
        </authorList>
    </citation>
    <scope>NUCLEOTIDE SEQUENCE [LARGE SCALE GENOMIC DNA]</scope>
    <source>
        <strain evidence="1 3">KMM6491</strain>
    </source>
</reference>
<dbReference type="EMBL" id="JABRWQ010000058">
    <property type="protein sequence ID" value="NRD24980.1"/>
    <property type="molecule type" value="Genomic_DNA"/>
</dbReference>
<dbReference type="RefSeq" id="WP_173302692.1">
    <property type="nucleotide sequence ID" value="NZ_JABRWQ010000058.1"/>
</dbReference>
<gene>
    <name evidence="1" type="ORF">HNV10_17145</name>
    <name evidence="2" type="ORF">HNV10_17165</name>
</gene>